<comment type="caution">
    <text evidence="1">The sequence shown here is derived from an EMBL/GenBank/DDBJ whole genome shotgun (WGS) entry which is preliminary data.</text>
</comment>
<reference evidence="1 2" key="1">
    <citation type="journal article" date="2018" name="PLoS Genet.">
        <title>Population sequencing reveals clonal diversity and ancestral inbreeding in the grapevine cultivar Chardonnay.</title>
        <authorList>
            <person name="Roach M.J."/>
            <person name="Johnson D.L."/>
            <person name="Bohlmann J."/>
            <person name="van Vuuren H.J."/>
            <person name="Jones S.J."/>
            <person name="Pretorius I.S."/>
            <person name="Schmidt S.A."/>
            <person name="Borneman A.R."/>
        </authorList>
    </citation>
    <scope>NUCLEOTIDE SEQUENCE [LARGE SCALE GENOMIC DNA]</scope>
    <source>
        <strain evidence="2">cv. Chardonnay</strain>
        <tissue evidence="1">Leaf</tissue>
    </source>
</reference>
<evidence type="ECO:0000313" key="2">
    <source>
        <dbReference type="Proteomes" id="UP000288805"/>
    </source>
</evidence>
<dbReference type="Proteomes" id="UP000288805">
    <property type="component" value="Unassembled WGS sequence"/>
</dbReference>
<name>A0A438I4D0_VITVI</name>
<proteinExistence type="predicted"/>
<accession>A0A438I4D0</accession>
<dbReference type="AlphaFoldDB" id="A0A438I4D0"/>
<evidence type="ECO:0000313" key="1">
    <source>
        <dbReference type="EMBL" id="RVW91560.1"/>
    </source>
</evidence>
<gene>
    <name evidence="1" type="ORF">CK203_046153</name>
</gene>
<sequence>MLTQPPIEGNLDCRARPFHSELCFDTATFQLRPELAQSFHLAKIPHGWSASAFAERYLLSDKWNNMTTYRVDQPERPQPAARRASPRHIPEGIPMLLLPISQDSTSYSSFISAIFFQLSRGWPFLFLSIGSYGRSLQILTASQSILTQQITVLSAHQEQIIATQTQHIIWLLYHLLSTPFLSHQSHHRPLLLYIRLCLLRSRLQERQRQLSHHLHIILQPPSDHFHTYESIQACQMMEELLGQVMAKLLEAQIHEETKLWSLIVLCQSRSKYARKEHWREEKQSEETEDSS</sequence>
<protein>
    <submittedName>
        <fullName evidence="1">Uncharacterized protein</fullName>
    </submittedName>
</protein>
<dbReference type="EMBL" id="QGNW01000144">
    <property type="protein sequence ID" value="RVW91560.1"/>
    <property type="molecule type" value="Genomic_DNA"/>
</dbReference>
<organism evidence="1 2">
    <name type="scientific">Vitis vinifera</name>
    <name type="common">Grape</name>
    <dbReference type="NCBI Taxonomy" id="29760"/>
    <lineage>
        <taxon>Eukaryota</taxon>
        <taxon>Viridiplantae</taxon>
        <taxon>Streptophyta</taxon>
        <taxon>Embryophyta</taxon>
        <taxon>Tracheophyta</taxon>
        <taxon>Spermatophyta</taxon>
        <taxon>Magnoliopsida</taxon>
        <taxon>eudicotyledons</taxon>
        <taxon>Gunneridae</taxon>
        <taxon>Pentapetalae</taxon>
        <taxon>rosids</taxon>
        <taxon>Vitales</taxon>
        <taxon>Vitaceae</taxon>
        <taxon>Viteae</taxon>
        <taxon>Vitis</taxon>
    </lineage>
</organism>